<protein>
    <submittedName>
        <fullName evidence="5">FERM domain-containing protein</fullName>
    </submittedName>
</protein>
<dbReference type="InterPro" id="IPR014352">
    <property type="entry name" value="FERM/acyl-CoA-bd_prot_sf"/>
</dbReference>
<dbReference type="InterPro" id="IPR029071">
    <property type="entry name" value="Ubiquitin-like_domsf"/>
</dbReference>
<dbReference type="WBParaSite" id="GPUH_0001118301-mRNA-1">
    <property type="protein sequence ID" value="GPUH_0001118301-mRNA-1"/>
    <property type="gene ID" value="GPUH_0001118301"/>
</dbReference>
<feature type="region of interest" description="Disordered" evidence="1">
    <location>
        <begin position="1"/>
        <end position="33"/>
    </location>
</feature>
<feature type="domain" description="FERM" evidence="2">
    <location>
        <begin position="98"/>
        <end position="459"/>
    </location>
</feature>
<reference evidence="5" key="1">
    <citation type="submission" date="2016-06" db="UniProtKB">
        <authorList>
            <consortium name="WormBaseParasite"/>
        </authorList>
    </citation>
    <scope>IDENTIFICATION</scope>
</reference>
<dbReference type="InterPro" id="IPR019749">
    <property type="entry name" value="Band_41_domain"/>
</dbReference>
<sequence length="459" mass="52654">MQRAIQGNGKFRAALDRKNDEKAVETETPMDSDAPQFVRRNSLLPHRISGRKISSSRHLKRKTKAEPELFANQDAPSICLKAPALRKRKVTLHRVEHTYVTVELLNGKLVEVSCRSDAVTSEIADVVMRHMNFNENSFFGLTILRDGEHFFLEGHQRLEKYAPPGWKNARQNRLSKRLYMLFLRFRYYPASLAFIRTEVVMHQLYLQLRRDILDDRIQPKNDLLYDLAAFALQAEFADRPNVAVSNYFDVQHYMPKRVFDNQDESPIIQAIVERHGKYRGMKQHDAEKRFILALQKNCPRHVLCIASDEVTAYLGFGASCAIFCIPPELTLLGIIRLACLLLCQRLPDYGAHLHRVFTSKPSVNLGNTPLGDPGTGVAQWIGILARGIILFEQESGGRHAQTEHLWQNTETLQFDKKRFVIVSEVHEPTTTNWIGLKFIDEPLNRLRFADDVVLIANTK</sequence>
<dbReference type="SUPFAM" id="SSF54236">
    <property type="entry name" value="Ubiquitin-like"/>
    <property type="match status" value="1"/>
</dbReference>
<dbReference type="Pfam" id="PF09379">
    <property type="entry name" value="FERM_N"/>
    <property type="match status" value="1"/>
</dbReference>
<dbReference type="CDD" id="cd14473">
    <property type="entry name" value="FERM_B-lobe"/>
    <property type="match status" value="1"/>
</dbReference>
<gene>
    <name evidence="3" type="ORF">GPUH_LOCUS11170</name>
</gene>
<proteinExistence type="predicted"/>
<organism evidence="5">
    <name type="scientific">Gongylonema pulchrum</name>
    <dbReference type="NCBI Taxonomy" id="637853"/>
    <lineage>
        <taxon>Eukaryota</taxon>
        <taxon>Metazoa</taxon>
        <taxon>Ecdysozoa</taxon>
        <taxon>Nematoda</taxon>
        <taxon>Chromadorea</taxon>
        <taxon>Rhabditida</taxon>
        <taxon>Spirurina</taxon>
        <taxon>Spiruromorpha</taxon>
        <taxon>Spiruroidea</taxon>
        <taxon>Gongylonematidae</taxon>
        <taxon>Gongylonema</taxon>
    </lineage>
</organism>
<dbReference type="InterPro" id="IPR035963">
    <property type="entry name" value="FERM_2"/>
</dbReference>
<dbReference type="InterPro" id="IPR019748">
    <property type="entry name" value="FERM_central"/>
</dbReference>
<dbReference type="Gene3D" id="3.10.20.90">
    <property type="entry name" value="Phosphatidylinositol 3-kinase Catalytic Subunit, Chain A, domain 1"/>
    <property type="match status" value="1"/>
</dbReference>
<accession>A0A183DR29</accession>
<dbReference type="InterPro" id="IPR018980">
    <property type="entry name" value="FERM_PH-like_C"/>
</dbReference>
<dbReference type="Gene3D" id="2.30.29.30">
    <property type="entry name" value="Pleckstrin-homology domain (PH domain)/Phosphotyrosine-binding domain (PTB)"/>
    <property type="match status" value="1"/>
</dbReference>
<dbReference type="EMBL" id="UYRT01078392">
    <property type="protein sequence ID" value="VDN18429.1"/>
    <property type="molecule type" value="Genomic_DNA"/>
</dbReference>
<evidence type="ECO:0000256" key="1">
    <source>
        <dbReference type="SAM" id="MobiDB-lite"/>
    </source>
</evidence>
<name>A0A183DR29_9BILA</name>
<dbReference type="Pfam" id="PF09380">
    <property type="entry name" value="FERM_C"/>
    <property type="match status" value="1"/>
</dbReference>
<feature type="compositionally biased region" description="Basic and acidic residues" evidence="1">
    <location>
        <begin position="13"/>
        <end position="25"/>
    </location>
</feature>
<dbReference type="InterPro" id="IPR000299">
    <property type="entry name" value="FERM_domain"/>
</dbReference>
<dbReference type="PANTHER" id="PTHR46900:SF2">
    <property type="entry name" value="TYROSINE-PROTEIN PHOSPHATASE NON-RECEPTOR TYPE 13"/>
    <property type="match status" value="1"/>
</dbReference>
<keyword evidence="4" id="KW-1185">Reference proteome</keyword>
<dbReference type="Gene3D" id="1.20.80.10">
    <property type="match status" value="1"/>
</dbReference>
<dbReference type="CDD" id="cd17101">
    <property type="entry name" value="FERM_F1_PTPN13_like"/>
    <property type="match status" value="1"/>
</dbReference>
<dbReference type="InterPro" id="IPR018979">
    <property type="entry name" value="FERM_N"/>
</dbReference>
<evidence type="ECO:0000313" key="3">
    <source>
        <dbReference type="EMBL" id="VDN18429.1"/>
    </source>
</evidence>
<dbReference type="Pfam" id="PF00373">
    <property type="entry name" value="FERM_M"/>
    <property type="match status" value="1"/>
</dbReference>
<reference evidence="3 4" key="2">
    <citation type="submission" date="2018-11" db="EMBL/GenBank/DDBJ databases">
        <authorList>
            <consortium name="Pathogen Informatics"/>
        </authorList>
    </citation>
    <scope>NUCLEOTIDE SEQUENCE [LARGE SCALE GENOMIC DNA]</scope>
</reference>
<dbReference type="SUPFAM" id="SSF50729">
    <property type="entry name" value="PH domain-like"/>
    <property type="match status" value="1"/>
</dbReference>
<dbReference type="PANTHER" id="PTHR46900">
    <property type="entry name" value="TYROSINE-PROTEIN PHOSPHATASE NON-RECEPTOR TYPE 13"/>
    <property type="match status" value="1"/>
</dbReference>
<evidence type="ECO:0000313" key="5">
    <source>
        <dbReference type="WBParaSite" id="GPUH_0001118301-mRNA-1"/>
    </source>
</evidence>
<dbReference type="InterPro" id="IPR052074">
    <property type="entry name" value="NonRcpt_TyrProt_Phosphatase"/>
</dbReference>
<dbReference type="OrthoDB" id="165498at2759"/>
<evidence type="ECO:0000313" key="4">
    <source>
        <dbReference type="Proteomes" id="UP000271098"/>
    </source>
</evidence>
<dbReference type="Proteomes" id="UP000271098">
    <property type="component" value="Unassembled WGS sequence"/>
</dbReference>
<dbReference type="SMART" id="SM00295">
    <property type="entry name" value="B41"/>
    <property type="match status" value="1"/>
</dbReference>
<dbReference type="SUPFAM" id="SSF47031">
    <property type="entry name" value="Second domain of FERM"/>
    <property type="match status" value="1"/>
</dbReference>
<dbReference type="PROSITE" id="PS50057">
    <property type="entry name" value="FERM_3"/>
    <property type="match status" value="1"/>
</dbReference>
<dbReference type="AlphaFoldDB" id="A0A183DR29"/>
<evidence type="ECO:0000259" key="2">
    <source>
        <dbReference type="PROSITE" id="PS50057"/>
    </source>
</evidence>
<dbReference type="InterPro" id="IPR011993">
    <property type="entry name" value="PH-like_dom_sf"/>
</dbReference>